<evidence type="ECO:0000313" key="4">
    <source>
        <dbReference type="Proteomes" id="UP000663852"/>
    </source>
</evidence>
<dbReference type="OrthoDB" id="10006811at2759"/>
<feature type="compositionally biased region" description="Basic and acidic residues" evidence="1">
    <location>
        <begin position="78"/>
        <end position="87"/>
    </location>
</feature>
<evidence type="ECO:0000256" key="1">
    <source>
        <dbReference type="SAM" id="MobiDB-lite"/>
    </source>
</evidence>
<evidence type="ECO:0008006" key="5">
    <source>
        <dbReference type="Google" id="ProtNLM"/>
    </source>
</evidence>
<feature type="chain" id="PRO_5032320337" description="Secreted protein" evidence="2">
    <location>
        <begin position="18"/>
        <end position="97"/>
    </location>
</feature>
<gene>
    <name evidence="3" type="ORF">EDS130_LOCUS31884</name>
</gene>
<evidence type="ECO:0000256" key="2">
    <source>
        <dbReference type="SAM" id="SignalP"/>
    </source>
</evidence>
<reference evidence="3" key="1">
    <citation type="submission" date="2021-02" db="EMBL/GenBank/DDBJ databases">
        <authorList>
            <person name="Nowell W R."/>
        </authorList>
    </citation>
    <scope>NUCLEOTIDE SEQUENCE</scope>
</reference>
<feature type="signal peptide" evidence="2">
    <location>
        <begin position="1"/>
        <end position="17"/>
    </location>
</feature>
<protein>
    <recommendedName>
        <fullName evidence="5">Secreted protein</fullName>
    </recommendedName>
</protein>
<dbReference type="Proteomes" id="UP000663852">
    <property type="component" value="Unassembled WGS sequence"/>
</dbReference>
<comment type="caution">
    <text evidence="3">The sequence shown here is derived from an EMBL/GenBank/DDBJ whole genome shotgun (WGS) entry which is preliminary data.</text>
</comment>
<keyword evidence="2" id="KW-0732">Signal</keyword>
<accession>A0A815FHA1</accession>
<feature type="region of interest" description="Disordered" evidence="1">
    <location>
        <begin position="77"/>
        <end position="97"/>
    </location>
</feature>
<name>A0A815FHA1_ADIRI</name>
<dbReference type="EMBL" id="CAJNOJ010000238">
    <property type="protein sequence ID" value="CAF1325238.1"/>
    <property type="molecule type" value="Genomic_DNA"/>
</dbReference>
<sequence length="97" mass="11304">MSLLILVLLISIPFVSSSFHIPKLARYHTFLRIGKRHFTEPCIDSSLCPSYRQRIPIKCVILFNRNICWSKLNQGAAMHEHDSRDSRFNNGFLRDNT</sequence>
<organism evidence="3 4">
    <name type="scientific">Adineta ricciae</name>
    <name type="common">Rotifer</name>
    <dbReference type="NCBI Taxonomy" id="249248"/>
    <lineage>
        <taxon>Eukaryota</taxon>
        <taxon>Metazoa</taxon>
        <taxon>Spiralia</taxon>
        <taxon>Gnathifera</taxon>
        <taxon>Rotifera</taxon>
        <taxon>Eurotatoria</taxon>
        <taxon>Bdelloidea</taxon>
        <taxon>Adinetida</taxon>
        <taxon>Adinetidae</taxon>
        <taxon>Adineta</taxon>
    </lineage>
</organism>
<evidence type="ECO:0000313" key="3">
    <source>
        <dbReference type="EMBL" id="CAF1325238.1"/>
    </source>
</evidence>
<dbReference type="AlphaFoldDB" id="A0A815FHA1"/>
<proteinExistence type="predicted"/>